<sequence>MSLLQLSNFPPVLSPVGGHCRGCCRRDIGTEPGRQMLALAGGHRGSEGQGKRRIDPGAALQCIPKCSSGLPLVVLKLYPELHPGIPPGRL</sequence>
<gene>
    <name evidence="1" type="ORF">SPARVUS_LOCUS5756147</name>
</gene>
<dbReference type="Proteomes" id="UP001162483">
    <property type="component" value="Unassembled WGS sequence"/>
</dbReference>
<name>A0ABN9CW11_9NEOB</name>
<keyword evidence="2" id="KW-1185">Reference proteome</keyword>
<dbReference type="EMBL" id="CATNWA010012510">
    <property type="protein sequence ID" value="CAI9563568.1"/>
    <property type="molecule type" value="Genomic_DNA"/>
</dbReference>
<proteinExistence type="predicted"/>
<organism evidence="1 2">
    <name type="scientific">Staurois parvus</name>
    <dbReference type="NCBI Taxonomy" id="386267"/>
    <lineage>
        <taxon>Eukaryota</taxon>
        <taxon>Metazoa</taxon>
        <taxon>Chordata</taxon>
        <taxon>Craniata</taxon>
        <taxon>Vertebrata</taxon>
        <taxon>Euteleostomi</taxon>
        <taxon>Amphibia</taxon>
        <taxon>Batrachia</taxon>
        <taxon>Anura</taxon>
        <taxon>Neobatrachia</taxon>
        <taxon>Ranoidea</taxon>
        <taxon>Ranidae</taxon>
        <taxon>Staurois</taxon>
    </lineage>
</organism>
<evidence type="ECO:0000313" key="2">
    <source>
        <dbReference type="Proteomes" id="UP001162483"/>
    </source>
</evidence>
<evidence type="ECO:0000313" key="1">
    <source>
        <dbReference type="EMBL" id="CAI9563568.1"/>
    </source>
</evidence>
<reference evidence="1" key="1">
    <citation type="submission" date="2023-05" db="EMBL/GenBank/DDBJ databases">
        <authorList>
            <person name="Stuckert A."/>
        </authorList>
    </citation>
    <scope>NUCLEOTIDE SEQUENCE</scope>
</reference>
<feature type="non-terminal residue" evidence="1">
    <location>
        <position position="90"/>
    </location>
</feature>
<accession>A0ABN9CW11</accession>
<comment type="caution">
    <text evidence="1">The sequence shown here is derived from an EMBL/GenBank/DDBJ whole genome shotgun (WGS) entry which is preliminary data.</text>
</comment>
<protein>
    <submittedName>
        <fullName evidence="1">Uncharacterized protein</fullName>
    </submittedName>
</protein>